<protein>
    <recommendedName>
        <fullName evidence="4">Odorant receptor</fullName>
    </recommendedName>
</protein>
<name>A0A6H5IJG3_9HYME</name>
<dbReference type="OrthoDB" id="7540137at2759"/>
<feature type="transmembrane region" description="Helical" evidence="1">
    <location>
        <begin position="43"/>
        <end position="62"/>
    </location>
</feature>
<sequence>MEKTIQLDLETIENFYSNEYFKVCKILNCMAGLWPYKGYTDKLWRRVVVSIVILGILFVPYLRGVKKWCGKNLAACSEDIAGTVFASGVFLKYLVTFANEKKLIQVYEEVARNHLALDDPAERAIMAKWGMDGKIKYMGYLGYLTLAGVSFSQMIIVPQMLDLVVPLNESRQRVTITMADFGIDSDQYFYTIYVTYCVVSVVSFFVLTSIDTMYTAIIHQILGIFNVVK</sequence>
<feature type="transmembrane region" description="Helical" evidence="1">
    <location>
        <begin position="188"/>
        <end position="207"/>
    </location>
</feature>
<evidence type="ECO:0008006" key="4">
    <source>
        <dbReference type="Google" id="ProtNLM"/>
    </source>
</evidence>
<feature type="transmembrane region" description="Helical" evidence="1">
    <location>
        <begin position="140"/>
        <end position="161"/>
    </location>
</feature>
<reference evidence="2 3" key="1">
    <citation type="submission" date="2020-02" db="EMBL/GenBank/DDBJ databases">
        <authorList>
            <person name="Ferguson B K."/>
        </authorList>
    </citation>
    <scope>NUCLEOTIDE SEQUENCE [LARGE SCALE GENOMIC DNA]</scope>
</reference>
<organism evidence="2 3">
    <name type="scientific">Trichogramma brassicae</name>
    <dbReference type="NCBI Taxonomy" id="86971"/>
    <lineage>
        <taxon>Eukaryota</taxon>
        <taxon>Metazoa</taxon>
        <taxon>Ecdysozoa</taxon>
        <taxon>Arthropoda</taxon>
        <taxon>Hexapoda</taxon>
        <taxon>Insecta</taxon>
        <taxon>Pterygota</taxon>
        <taxon>Neoptera</taxon>
        <taxon>Endopterygota</taxon>
        <taxon>Hymenoptera</taxon>
        <taxon>Apocrita</taxon>
        <taxon>Proctotrupomorpha</taxon>
        <taxon>Chalcidoidea</taxon>
        <taxon>Trichogrammatidae</taxon>
        <taxon>Trichogramma</taxon>
    </lineage>
</organism>
<keyword evidence="3" id="KW-1185">Reference proteome</keyword>
<dbReference type="Proteomes" id="UP000479190">
    <property type="component" value="Unassembled WGS sequence"/>
</dbReference>
<proteinExistence type="predicted"/>
<dbReference type="EMBL" id="CADCXV010000802">
    <property type="protein sequence ID" value="CAB0035854.1"/>
    <property type="molecule type" value="Genomic_DNA"/>
</dbReference>
<gene>
    <name evidence="2" type="ORF">TBRA_LOCUS7737</name>
</gene>
<keyword evidence="1" id="KW-1133">Transmembrane helix</keyword>
<keyword evidence="1" id="KW-0812">Transmembrane</keyword>
<evidence type="ECO:0000313" key="3">
    <source>
        <dbReference type="Proteomes" id="UP000479190"/>
    </source>
</evidence>
<evidence type="ECO:0000313" key="2">
    <source>
        <dbReference type="EMBL" id="CAB0035854.1"/>
    </source>
</evidence>
<dbReference type="AlphaFoldDB" id="A0A6H5IJG3"/>
<accession>A0A6H5IJG3</accession>
<keyword evidence="1" id="KW-0472">Membrane</keyword>
<evidence type="ECO:0000256" key="1">
    <source>
        <dbReference type="SAM" id="Phobius"/>
    </source>
</evidence>